<dbReference type="InterPro" id="IPR027413">
    <property type="entry name" value="GROEL-like_equatorial_sf"/>
</dbReference>
<dbReference type="AlphaFoldDB" id="A0A667G3E6"/>
<dbReference type="GO" id="GO:0140662">
    <property type="term" value="F:ATP-dependent protein folding chaperone"/>
    <property type="evidence" value="ECO:0007669"/>
    <property type="project" value="InterPro"/>
</dbReference>
<evidence type="ECO:0000256" key="4">
    <source>
        <dbReference type="ARBA" id="ARBA00023186"/>
    </source>
</evidence>
<dbReference type="FunFam" id="1.10.560.10:FF:000049">
    <property type="entry name" value="T-complex protein 1 subunitTheta, putative"/>
    <property type="match status" value="1"/>
</dbReference>
<evidence type="ECO:0000256" key="1">
    <source>
        <dbReference type="ARBA" id="ARBA00008020"/>
    </source>
</evidence>
<reference evidence="5" key="1">
    <citation type="submission" date="2025-08" db="UniProtKB">
        <authorList>
            <consortium name="Ensembl"/>
        </authorList>
    </citation>
    <scope>IDENTIFICATION</scope>
</reference>
<dbReference type="PANTHER" id="PTHR11353">
    <property type="entry name" value="CHAPERONIN"/>
    <property type="match status" value="1"/>
</dbReference>
<sequence>MLVIEQCKNSRAVTIFIRGGNKMIIEEAKRSLHDALCVIRNLIRDNRVVYGGGEADQCPTLEQYAMRAFADALEVIPMALAENSGMNPIQTMTEVRARQVKETNPALGIDCLHKGTNDMKQQHVIETLIGKKQQISLATQMVRMILKIDDIRKPGESEE</sequence>
<keyword evidence="4" id="KW-0143">Chaperone</keyword>
<evidence type="ECO:0000313" key="5">
    <source>
        <dbReference type="Ensembl" id="ENSLCNP00005002183.1"/>
    </source>
</evidence>
<dbReference type="InterPro" id="IPR017998">
    <property type="entry name" value="Chaperone_TCP-1"/>
</dbReference>
<dbReference type="Ensembl" id="ENSLCNT00005002526.1">
    <property type="protein sequence ID" value="ENSLCNP00005002183.1"/>
    <property type="gene ID" value="ENSLCNG00005001605.1"/>
</dbReference>
<name>A0A667G3E6_LYNCA</name>
<evidence type="ECO:0000256" key="2">
    <source>
        <dbReference type="ARBA" id="ARBA00022741"/>
    </source>
</evidence>
<keyword evidence="6" id="KW-1185">Reference proteome</keyword>
<gene>
    <name evidence="5" type="primary">CCT5</name>
</gene>
<dbReference type="GO" id="GO:0005832">
    <property type="term" value="C:chaperonin-containing T-complex"/>
    <property type="evidence" value="ECO:0007669"/>
    <property type="project" value="UniProtKB-ARBA"/>
</dbReference>
<evidence type="ECO:0000313" key="6">
    <source>
        <dbReference type="Proteomes" id="UP000472241"/>
    </source>
</evidence>
<dbReference type="Gene3D" id="1.10.560.10">
    <property type="entry name" value="GroEL-like equatorial domain"/>
    <property type="match status" value="1"/>
</dbReference>
<dbReference type="FunFam" id="3.30.260.10:FF:000028">
    <property type="entry name" value="T-complex protein 1 subunit epsilon"/>
    <property type="match status" value="1"/>
</dbReference>
<dbReference type="Proteomes" id="UP000472241">
    <property type="component" value="Unplaced"/>
</dbReference>
<dbReference type="Gene3D" id="3.30.260.10">
    <property type="entry name" value="TCP-1-like chaperonin intermediate domain"/>
    <property type="match status" value="1"/>
</dbReference>
<dbReference type="Gene3D" id="3.50.7.10">
    <property type="entry name" value="GroEL"/>
    <property type="match status" value="1"/>
</dbReference>
<reference evidence="5" key="2">
    <citation type="submission" date="2025-09" db="UniProtKB">
        <authorList>
            <consortium name="Ensembl"/>
        </authorList>
    </citation>
    <scope>IDENTIFICATION</scope>
</reference>
<dbReference type="SUPFAM" id="SSF48592">
    <property type="entry name" value="GroEL equatorial domain-like"/>
    <property type="match status" value="1"/>
</dbReference>
<dbReference type="Pfam" id="PF00118">
    <property type="entry name" value="Cpn60_TCP1"/>
    <property type="match status" value="1"/>
</dbReference>
<dbReference type="InterPro" id="IPR002423">
    <property type="entry name" value="Cpn60/GroEL/TCP-1"/>
</dbReference>
<proteinExistence type="inferred from homology"/>
<evidence type="ECO:0008006" key="7">
    <source>
        <dbReference type="Google" id="ProtNLM"/>
    </source>
</evidence>
<dbReference type="GO" id="GO:0005524">
    <property type="term" value="F:ATP binding"/>
    <property type="evidence" value="ECO:0007669"/>
    <property type="project" value="UniProtKB-KW"/>
</dbReference>
<organism evidence="5 6">
    <name type="scientific">Lynx canadensis</name>
    <name type="common">Canada lynx</name>
    <name type="synonym">Felis canadensis</name>
    <dbReference type="NCBI Taxonomy" id="61383"/>
    <lineage>
        <taxon>Eukaryota</taxon>
        <taxon>Metazoa</taxon>
        <taxon>Chordata</taxon>
        <taxon>Craniata</taxon>
        <taxon>Vertebrata</taxon>
        <taxon>Euteleostomi</taxon>
        <taxon>Mammalia</taxon>
        <taxon>Eutheria</taxon>
        <taxon>Laurasiatheria</taxon>
        <taxon>Carnivora</taxon>
        <taxon>Feliformia</taxon>
        <taxon>Felidae</taxon>
        <taxon>Felinae</taxon>
        <taxon>Lynx</taxon>
    </lineage>
</organism>
<keyword evidence="3" id="KW-0067">ATP-binding</keyword>
<evidence type="ECO:0000256" key="3">
    <source>
        <dbReference type="ARBA" id="ARBA00022840"/>
    </source>
</evidence>
<dbReference type="InterPro" id="IPR027410">
    <property type="entry name" value="TCP-1-like_intermed_sf"/>
</dbReference>
<keyword evidence="2" id="KW-0547">Nucleotide-binding</keyword>
<dbReference type="InterPro" id="IPR027409">
    <property type="entry name" value="GroEL-like_apical_dom_sf"/>
</dbReference>
<accession>A0A667G3E6</accession>
<protein>
    <recommendedName>
        <fullName evidence="7">Chaperonin containing TCP1 subunit 5</fullName>
    </recommendedName>
</protein>
<comment type="similarity">
    <text evidence="1">Belongs to the TCP-1 chaperonin family.</text>
</comment>